<name>A0A250KX53_9GAMM</name>
<dbReference type="CDD" id="cd19481">
    <property type="entry name" value="RecA-like_protease"/>
    <property type="match status" value="1"/>
</dbReference>
<organism evidence="2 3">
    <name type="scientific">Methylocaldum marinum</name>
    <dbReference type="NCBI Taxonomy" id="1432792"/>
    <lineage>
        <taxon>Bacteria</taxon>
        <taxon>Pseudomonadati</taxon>
        <taxon>Pseudomonadota</taxon>
        <taxon>Gammaproteobacteria</taxon>
        <taxon>Methylococcales</taxon>
        <taxon>Methylococcaceae</taxon>
        <taxon>Methylocaldum</taxon>
    </lineage>
</organism>
<protein>
    <submittedName>
        <fullName evidence="2">AAA ATPase central domain protein</fullName>
    </submittedName>
</protein>
<dbReference type="Proteomes" id="UP000266313">
    <property type="component" value="Chromosome"/>
</dbReference>
<evidence type="ECO:0000313" key="2">
    <source>
        <dbReference type="EMBL" id="BBA36197.1"/>
    </source>
</evidence>
<evidence type="ECO:0000313" key="3">
    <source>
        <dbReference type="Proteomes" id="UP000266313"/>
    </source>
</evidence>
<dbReference type="Gene3D" id="3.40.50.300">
    <property type="entry name" value="P-loop containing nucleotide triphosphate hydrolases"/>
    <property type="match status" value="1"/>
</dbReference>
<proteinExistence type="predicted"/>
<dbReference type="SMART" id="SM00382">
    <property type="entry name" value="AAA"/>
    <property type="match status" value="1"/>
</dbReference>
<dbReference type="GO" id="GO:0005524">
    <property type="term" value="F:ATP binding"/>
    <property type="evidence" value="ECO:0007669"/>
    <property type="project" value="InterPro"/>
</dbReference>
<dbReference type="Pfam" id="PF22977">
    <property type="entry name" value="WHD"/>
    <property type="match status" value="1"/>
</dbReference>
<keyword evidence="3" id="KW-1185">Reference proteome</keyword>
<dbReference type="InterPro" id="IPR003959">
    <property type="entry name" value="ATPase_AAA_core"/>
</dbReference>
<dbReference type="EMBL" id="AP017928">
    <property type="protein sequence ID" value="BBA36197.1"/>
    <property type="molecule type" value="Genomic_DNA"/>
</dbReference>
<dbReference type="InterPro" id="IPR054472">
    <property type="entry name" value="WHD"/>
</dbReference>
<feature type="domain" description="AAA+ ATPase" evidence="1">
    <location>
        <begin position="471"/>
        <end position="603"/>
    </location>
</feature>
<sequence>MAAGTKPLPEFGVSQLAEPIGVLDAVLARIRALAARRLLWLENLASTESGAAVHADLPVHLRVALLDLDSPQKEARFYQQDARCRELSARAAAYGDAIAESPDNAFRHLIEVLGASAREADLLQVCLAARLDPPIAELYGYLEGDLARRGYPTEVLAARLCGYGRESMWSPAGALARWQVIEADQADPAESPPLRVDPYILRFLQGSSELDPELLDCASYVEPHPALARWPVEEAGRRISESLERGLPNRIWLVGQRLSGRRTLAACIAQNLGSALVAVDTSRIAEPSWPRVQVRIRRHVLLHGCALAWYGGQVLRACASGDVKLPLEFAVLEPPGEAPSEPGWREERIEMPRLLSQERRRLWEAFLPIAGTWTPEMQRRLSERYQLQVGEIAHVAAQLPESFDDVQRLTRAFSRGRLDDLGHLLDCPFRREDLRVPERLERILDEFLFEARDRIRFWEDEQVRRLFPRGTGLIGLMAGPPGTGKTMAAQVIAAELELDLYRIDLAATVNKYIGETAKNLKRLFARAADMNAVLLFDEADALFSKRTEVRDSHDRYANADTNYLLQLIEDYPGVALLATNKRQNIDEAFVRRVRYLMFFPKPDAAQRLAIWRQVVRELAGAERALALEKELEQAADKVEATGAQIKNAVLAAIFLARQAGRALQFEDIRRGLERELSNQGCSVSLELESKGGKR</sequence>
<dbReference type="RefSeq" id="WP_119631415.1">
    <property type="nucleotide sequence ID" value="NZ_AP017928.1"/>
</dbReference>
<evidence type="ECO:0000259" key="1">
    <source>
        <dbReference type="SMART" id="SM00382"/>
    </source>
</evidence>
<dbReference type="InterPro" id="IPR027417">
    <property type="entry name" value="P-loop_NTPase"/>
</dbReference>
<dbReference type="AlphaFoldDB" id="A0A250KX53"/>
<dbReference type="SUPFAM" id="SSF52540">
    <property type="entry name" value="P-loop containing nucleoside triphosphate hydrolases"/>
    <property type="match status" value="1"/>
</dbReference>
<dbReference type="KEGG" id="mmai:sS8_4267"/>
<accession>A0A250KX53</accession>
<dbReference type="Pfam" id="PF00004">
    <property type="entry name" value="AAA"/>
    <property type="match status" value="1"/>
</dbReference>
<dbReference type="GO" id="GO:0016887">
    <property type="term" value="F:ATP hydrolysis activity"/>
    <property type="evidence" value="ECO:0007669"/>
    <property type="project" value="InterPro"/>
</dbReference>
<dbReference type="PANTHER" id="PTHR46411:SF3">
    <property type="entry name" value="AAA+ ATPASE DOMAIN-CONTAINING PROTEIN"/>
    <property type="match status" value="1"/>
</dbReference>
<dbReference type="InterPro" id="IPR003593">
    <property type="entry name" value="AAA+_ATPase"/>
</dbReference>
<gene>
    <name evidence="2" type="ORF">sS8_4267</name>
</gene>
<reference evidence="2 3" key="1">
    <citation type="submission" date="2016-12" db="EMBL/GenBank/DDBJ databases">
        <title>Genome sequencing of Methylocaldum marinum.</title>
        <authorList>
            <person name="Takeuchi M."/>
            <person name="Kamagata Y."/>
            <person name="Hiraoka S."/>
            <person name="Oshima K."/>
            <person name="Hattori M."/>
            <person name="Iwasaki W."/>
        </authorList>
    </citation>
    <scope>NUCLEOTIDE SEQUENCE [LARGE SCALE GENOMIC DNA]</scope>
    <source>
        <strain evidence="2 3">S8</strain>
    </source>
</reference>
<dbReference type="PANTHER" id="PTHR46411">
    <property type="entry name" value="FAMILY ATPASE, PUTATIVE-RELATED"/>
    <property type="match status" value="1"/>
</dbReference>
<dbReference type="OrthoDB" id="9809379at2"/>